<gene>
    <name evidence="1" type="ORF">R1flu_016897</name>
</gene>
<dbReference type="Proteomes" id="UP001605036">
    <property type="component" value="Unassembled WGS sequence"/>
</dbReference>
<keyword evidence="2" id="KW-1185">Reference proteome</keyword>
<dbReference type="AlphaFoldDB" id="A0ABD1YNP0"/>
<comment type="caution">
    <text evidence="1">The sequence shown here is derived from an EMBL/GenBank/DDBJ whole genome shotgun (WGS) entry which is preliminary data.</text>
</comment>
<dbReference type="EMBL" id="JBHFFA010000004">
    <property type="protein sequence ID" value="KAL2632211.1"/>
    <property type="molecule type" value="Genomic_DNA"/>
</dbReference>
<organism evidence="1 2">
    <name type="scientific">Riccia fluitans</name>
    <dbReference type="NCBI Taxonomy" id="41844"/>
    <lineage>
        <taxon>Eukaryota</taxon>
        <taxon>Viridiplantae</taxon>
        <taxon>Streptophyta</taxon>
        <taxon>Embryophyta</taxon>
        <taxon>Marchantiophyta</taxon>
        <taxon>Marchantiopsida</taxon>
        <taxon>Marchantiidae</taxon>
        <taxon>Marchantiales</taxon>
        <taxon>Ricciaceae</taxon>
        <taxon>Riccia</taxon>
    </lineage>
</organism>
<proteinExistence type="predicted"/>
<sequence>MQWQRGGKRSPLVVRTARGSGQWPSGFLHNLILCLSHSRRVSTWGMAPLRPLAEFAATRASRWTTRREQFALACSWGGKTLKGKTGSKDDYSRQIPRAIAHVSVSGLVVETLPGDATLERCLYGSLIPNSIESEPEEAQAMVGRGIVDEWMPVDNAGRPDSEPLSD</sequence>
<evidence type="ECO:0000313" key="2">
    <source>
        <dbReference type="Proteomes" id="UP001605036"/>
    </source>
</evidence>
<evidence type="ECO:0000313" key="1">
    <source>
        <dbReference type="EMBL" id="KAL2632211.1"/>
    </source>
</evidence>
<name>A0ABD1YNP0_9MARC</name>
<protein>
    <submittedName>
        <fullName evidence="1">Uncharacterized protein</fullName>
    </submittedName>
</protein>
<accession>A0ABD1YNP0</accession>
<reference evidence="1 2" key="1">
    <citation type="submission" date="2024-09" db="EMBL/GenBank/DDBJ databases">
        <title>Chromosome-scale assembly of Riccia fluitans.</title>
        <authorList>
            <person name="Paukszto L."/>
            <person name="Sawicki J."/>
            <person name="Karawczyk K."/>
            <person name="Piernik-Szablinska J."/>
            <person name="Szczecinska M."/>
            <person name="Mazdziarz M."/>
        </authorList>
    </citation>
    <scope>NUCLEOTIDE SEQUENCE [LARGE SCALE GENOMIC DNA]</scope>
    <source>
        <strain evidence="1">Rf_01</strain>
        <tissue evidence="1">Aerial parts of the thallus</tissue>
    </source>
</reference>